<dbReference type="EMBL" id="JANCYU010000029">
    <property type="protein sequence ID" value="KAK4525310.1"/>
    <property type="molecule type" value="Genomic_DNA"/>
</dbReference>
<sequence length="192" mass="22469">MEYDKRMSSEEEQVETSTFELSREAEEAAIKARNLRERIEKFFSKSYQSERRDTEEVSSDNDGVTTFDESYCLRDQHNLLEAIEQLEGAARALKEVSLESSNYTQQHLEEPKYVANPAVHLEESVKSQSTTEESVTSLEISDYEWEVLSSFRPSKALRERLLQNISQRRWRDEALRLVHDSKHLTMLWSNVV</sequence>
<feature type="region of interest" description="Disordered" evidence="1">
    <location>
        <begin position="1"/>
        <end position="20"/>
    </location>
</feature>
<keyword evidence="3" id="KW-1185">Reference proteome</keyword>
<reference evidence="2 3" key="1">
    <citation type="submission" date="2022-07" db="EMBL/GenBank/DDBJ databases">
        <title>Genome-wide signatures of adaptation to extreme environments.</title>
        <authorList>
            <person name="Cho C.H."/>
            <person name="Yoon H.S."/>
        </authorList>
    </citation>
    <scope>NUCLEOTIDE SEQUENCE [LARGE SCALE GENOMIC DNA]</scope>
    <source>
        <strain evidence="2 3">108.79 E11</strain>
    </source>
</reference>
<accession>A0AAV9ICZ8</accession>
<gene>
    <name evidence="2" type="ORF">GAYE_SCF09G3218</name>
</gene>
<protein>
    <submittedName>
        <fullName evidence="2">Uncharacterized protein</fullName>
    </submittedName>
</protein>
<dbReference type="AlphaFoldDB" id="A0AAV9ICZ8"/>
<proteinExistence type="predicted"/>
<organism evidence="2 3">
    <name type="scientific">Galdieria yellowstonensis</name>
    <dbReference type="NCBI Taxonomy" id="3028027"/>
    <lineage>
        <taxon>Eukaryota</taxon>
        <taxon>Rhodophyta</taxon>
        <taxon>Bangiophyceae</taxon>
        <taxon>Galdieriales</taxon>
        <taxon>Galdieriaceae</taxon>
        <taxon>Galdieria</taxon>
    </lineage>
</organism>
<evidence type="ECO:0000313" key="3">
    <source>
        <dbReference type="Proteomes" id="UP001300502"/>
    </source>
</evidence>
<evidence type="ECO:0000256" key="1">
    <source>
        <dbReference type="SAM" id="MobiDB-lite"/>
    </source>
</evidence>
<comment type="caution">
    <text evidence="2">The sequence shown here is derived from an EMBL/GenBank/DDBJ whole genome shotgun (WGS) entry which is preliminary data.</text>
</comment>
<name>A0AAV9ICZ8_9RHOD</name>
<dbReference type="Proteomes" id="UP001300502">
    <property type="component" value="Unassembled WGS sequence"/>
</dbReference>
<evidence type="ECO:0000313" key="2">
    <source>
        <dbReference type="EMBL" id="KAK4525310.1"/>
    </source>
</evidence>